<accession>A0A1G9N8Y5</accession>
<dbReference type="Proteomes" id="UP000182146">
    <property type="component" value="Unassembled WGS sequence"/>
</dbReference>
<feature type="region of interest" description="Disordered" evidence="1">
    <location>
        <begin position="1"/>
        <end position="20"/>
    </location>
</feature>
<organism evidence="2 3">
    <name type="scientific">Geoalkalibacter ferrihydriticus</name>
    <dbReference type="NCBI Taxonomy" id="392333"/>
    <lineage>
        <taxon>Bacteria</taxon>
        <taxon>Pseudomonadati</taxon>
        <taxon>Thermodesulfobacteriota</taxon>
        <taxon>Desulfuromonadia</taxon>
        <taxon>Desulfuromonadales</taxon>
        <taxon>Geoalkalibacteraceae</taxon>
        <taxon>Geoalkalibacter</taxon>
    </lineage>
</organism>
<dbReference type="AlphaFoldDB" id="A0A1G9N8Y5"/>
<sequence length="67" mass="7628">MSKNGGMAKDCKGKTAQEEQPNTLCRRCVRTCRQSEKVLLLDCPRFVARPFKVEKPPGKQMELFGKK</sequence>
<reference evidence="2 3" key="1">
    <citation type="submission" date="2016-10" db="EMBL/GenBank/DDBJ databases">
        <authorList>
            <person name="de Groot N.N."/>
        </authorList>
    </citation>
    <scope>NUCLEOTIDE SEQUENCE [LARGE SCALE GENOMIC DNA]</scope>
    <source>
        <strain evidence="2 3">DSM 17813</strain>
    </source>
</reference>
<name>A0A1G9N8Y5_9BACT</name>
<evidence type="ECO:0000256" key="1">
    <source>
        <dbReference type="SAM" id="MobiDB-lite"/>
    </source>
</evidence>
<evidence type="ECO:0000313" key="2">
    <source>
        <dbReference type="EMBL" id="SDL82781.1"/>
    </source>
</evidence>
<gene>
    <name evidence="2" type="ORF">SAMN05660860_01379</name>
</gene>
<proteinExistence type="predicted"/>
<evidence type="ECO:0000313" key="3">
    <source>
        <dbReference type="Proteomes" id="UP000182146"/>
    </source>
</evidence>
<dbReference type="EMBL" id="FNGU01000002">
    <property type="protein sequence ID" value="SDL82781.1"/>
    <property type="molecule type" value="Genomic_DNA"/>
</dbReference>
<dbReference type="STRING" id="392333.SAMN05660860_01379"/>
<protein>
    <submittedName>
        <fullName evidence="2">Uncharacterized protein</fullName>
    </submittedName>
</protein>